<comment type="caution">
    <text evidence="10">The sequence shown here is derived from an EMBL/GenBank/DDBJ whole genome shotgun (WGS) entry which is preliminary data.</text>
</comment>
<feature type="transmembrane region" description="Helical" evidence="7">
    <location>
        <begin position="137"/>
        <end position="158"/>
    </location>
</feature>
<keyword evidence="4 7" id="KW-0812">Transmembrane</keyword>
<evidence type="ECO:0000256" key="6">
    <source>
        <dbReference type="ARBA" id="ARBA00023136"/>
    </source>
</evidence>
<reference evidence="10 11" key="1">
    <citation type="journal article" date="2017" name="Int. J. Syst. Evol. Microbiol.">
        <title>Gemmobacter straminiformis sp. nov., isolated from an artificial fountain.</title>
        <authorList>
            <person name="Kang J.Y."/>
            <person name="Kim M.J."/>
            <person name="Chun J."/>
            <person name="Son K.P."/>
            <person name="Jahng K.Y."/>
        </authorList>
    </citation>
    <scope>NUCLEOTIDE SEQUENCE [LARGE SCALE GENOMIC DNA]</scope>
    <source>
        <strain evidence="10 11">CAM-8</strain>
    </source>
</reference>
<dbReference type="AlphaFoldDB" id="A0A842I714"/>
<feature type="transmembrane region" description="Helical" evidence="7">
    <location>
        <begin position="88"/>
        <end position="117"/>
    </location>
</feature>
<evidence type="ECO:0000313" key="10">
    <source>
        <dbReference type="EMBL" id="MBC2835167.1"/>
    </source>
</evidence>
<dbReference type="RefSeq" id="WP_185796793.1">
    <property type="nucleotide sequence ID" value="NZ_JACLQD010000002.1"/>
</dbReference>
<evidence type="ECO:0000256" key="8">
    <source>
        <dbReference type="SAM" id="SignalP"/>
    </source>
</evidence>
<proteinExistence type="inferred from homology"/>
<protein>
    <submittedName>
        <fullName evidence="10">ABC transporter permease subunit</fullName>
    </submittedName>
</protein>
<feature type="transmembrane region" description="Helical" evidence="7">
    <location>
        <begin position="351"/>
        <end position="373"/>
    </location>
</feature>
<feature type="transmembrane region" description="Helical" evidence="7">
    <location>
        <begin position="293"/>
        <end position="315"/>
    </location>
</feature>
<evidence type="ECO:0000256" key="1">
    <source>
        <dbReference type="ARBA" id="ARBA00004651"/>
    </source>
</evidence>
<accession>A0A842I714</accession>
<evidence type="ECO:0000256" key="7">
    <source>
        <dbReference type="RuleBase" id="RU363032"/>
    </source>
</evidence>
<feature type="transmembrane region" description="Helical" evidence="7">
    <location>
        <begin position="57"/>
        <end position="76"/>
    </location>
</feature>
<dbReference type="Pfam" id="PF00528">
    <property type="entry name" value="BPD_transp_1"/>
    <property type="match status" value="1"/>
</dbReference>
<feature type="transmembrane region" description="Helical" evidence="7">
    <location>
        <begin position="516"/>
        <end position="538"/>
    </location>
</feature>
<organism evidence="10 11">
    <name type="scientific">Paragemmobacter straminiformis</name>
    <dbReference type="NCBI Taxonomy" id="2045119"/>
    <lineage>
        <taxon>Bacteria</taxon>
        <taxon>Pseudomonadati</taxon>
        <taxon>Pseudomonadota</taxon>
        <taxon>Alphaproteobacteria</taxon>
        <taxon>Rhodobacterales</taxon>
        <taxon>Paracoccaceae</taxon>
        <taxon>Paragemmobacter</taxon>
    </lineage>
</organism>
<evidence type="ECO:0000259" key="9">
    <source>
        <dbReference type="PROSITE" id="PS50928"/>
    </source>
</evidence>
<gene>
    <name evidence="10" type="ORF">H7F16_06580</name>
</gene>
<dbReference type="EMBL" id="JACLQD010000002">
    <property type="protein sequence ID" value="MBC2835167.1"/>
    <property type="molecule type" value="Genomic_DNA"/>
</dbReference>
<dbReference type="GO" id="GO:0055085">
    <property type="term" value="P:transmembrane transport"/>
    <property type="evidence" value="ECO:0007669"/>
    <property type="project" value="InterPro"/>
</dbReference>
<evidence type="ECO:0000313" key="11">
    <source>
        <dbReference type="Proteomes" id="UP000555411"/>
    </source>
</evidence>
<feature type="signal peptide" evidence="8">
    <location>
        <begin position="1"/>
        <end position="20"/>
    </location>
</feature>
<evidence type="ECO:0000256" key="3">
    <source>
        <dbReference type="ARBA" id="ARBA00022475"/>
    </source>
</evidence>
<feature type="domain" description="ABC transmembrane type-1" evidence="9">
    <location>
        <begin position="347"/>
        <end position="538"/>
    </location>
</feature>
<keyword evidence="3" id="KW-1003">Cell membrane</keyword>
<name>A0A842I714_9RHOB</name>
<dbReference type="PANTHER" id="PTHR30183:SF6">
    <property type="entry name" value="INNER MEMBRANE ABC TRANSPORTER PERMEASE PROTEIN YNJC"/>
    <property type="match status" value="1"/>
</dbReference>
<evidence type="ECO:0000256" key="5">
    <source>
        <dbReference type="ARBA" id="ARBA00022989"/>
    </source>
</evidence>
<feature type="transmembrane region" description="Helical" evidence="7">
    <location>
        <begin position="385"/>
        <end position="409"/>
    </location>
</feature>
<keyword evidence="5 7" id="KW-1133">Transmembrane helix</keyword>
<keyword evidence="6 7" id="KW-0472">Membrane</keyword>
<feature type="chain" id="PRO_5032603771" evidence="8">
    <location>
        <begin position="21"/>
        <end position="551"/>
    </location>
</feature>
<sequence>MSLRALPRLTLALMAVPVLAGLAGTLMPAFADGATAFRDLAAWPGLPRASALSLGTGLASTAVALGLCLAILAALYGSPAFDRIRRLLAPLLAVPHAAAALGLAFLIAPSGWIARALSPWATGWTSPPDLLILNDPWGLSLTAGLIAKELPFLLLMALSSLAATDPERRLTTAASLGYGRASGFLLTILPALYRQLRLPVYAVLTYAMTVVDMALILGPTLPPTLSQQVVNWQMAPSLTSQNLAAAGAVLQLALVLFALTLWRMAEIAARALLIRWAMSGHRAAALDRPVRRFALFAATLLAGALFAGLAAQALWSVAADWRFSDALPASLSLAAWRTALPDLAPATARTIAIAVAATLAALALALGCLEAEARHGLRATPRAMMLLYLPLLVPQVVFLPGLQTLALAAKLEGNWIAVAAAHVVFVLPYVFLSLSQPFRNLDPRLAIAARALGATEARIFWQMRLPLLLAPVLTAFAVGMAVSVGLYLPTLLLGGGRVTTLTTEAVALSSGGNRRIIGSFALLQLLLPALCFWIALALPRIVWRHRRRMLA</sequence>
<comment type="subcellular location">
    <subcellularLocation>
        <location evidence="1 7">Cell membrane</location>
        <topology evidence="1 7">Multi-pass membrane protein</topology>
    </subcellularLocation>
</comment>
<feature type="transmembrane region" description="Helical" evidence="7">
    <location>
        <begin position="415"/>
        <end position="434"/>
    </location>
</feature>
<dbReference type="GO" id="GO:0005886">
    <property type="term" value="C:plasma membrane"/>
    <property type="evidence" value="ECO:0007669"/>
    <property type="project" value="UniProtKB-SubCell"/>
</dbReference>
<dbReference type="InterPro" id="IPR000515">
    <property type="entry name" value="MetI-like"/>
</dbReference>
<dbReference type="Gene3D" id="1.10.3720.10">
    <property type="entry name" value="MetI-like"/>
    <property type="match status" value="2"/>
</dbReference>
<feature type="transmembrane region" description="Helical" evidence="7">
    <location>
        <begin position="467"/>
        <end position="488"/>
    </location>
</feature>
<keyword evidence="8" id="KW-0732">Signal</keyword>
<evidence type="ECO:0000256" key="2">
    <source>
        <dbReference type="ARBA" id="ARBA00022448"/>
    </source>
</evidence>
<dbReference type="PANTHER" id="PTHR30183">
    <property type="entry name" value="MOLYBDENUM TRANSPORT SYSTEM PERMEASE PROTEIN MODB"/>
    <property type="match status" value="1"/>
</dbReference>
<dbReference type="InterPro" id="IPR035906">
    <property type="entry name" value="MetI-like_sf"/>
</dbReference>
<dbReference type="Proteomes" id="UP000555411">
    <property type="component" value="Unassembled WGS sequence"/>
</dbReference>
<dbReference type="PROSITE" id="PS50928">
    <property type="entry name" value="ABC_TM1"/>
    <property type="match status" value="2"/>
</dbReference>
<dbReference type="SUPFAM" id="SSF161098">
    <property type="entry name" value="MetI-like"/>
    <property type="match status" value="2"/>
</dbReference>
<feature type="domain" description="ABC transmembrane type-1" evidence="9">
    <location>
        <begin position="48"/>
        <end position="262"/>
    </location>
</feature>
<comment type="similarity">
    <text evidence="7">Belongs to the binding-protein-dependent transport system permease family.</text>
</comment>
<keyword evidence="2 7" id="KW-0813">Transport</keyword>
<evidence type="ECO:0000256" key="4">
    <source>
        <dbReference type="ARBA" id="ARBA00022692"/>
    </source>
</evidence>
<feature type="transmembrane region" description="Helical" evidence="7">
    <location>
        <begin position="199"/>
        <end position="221"/>
    </location>
</feature>
<dbReference type="CDD" id="cd06261">
    <property type="entry name" value="TM_PBP2"/>
    <property type="match status" value="1"/>
</dbReference>
<keyword evidence="11" id="KW-1185">Reference proteome</keyword>
<feature type="transmembrane region" description="Helical" evidence="7">
    <location>
        <begin position="242"/>
        <end position="261"/>
    </location>
</feature>